<feature type="region of interest" description="Disordered" evidence="1">
    <location>
        <begin position="354"/>
        <end position="375"/>
    </location>
</feature>
<proteinExistence type="predicted"/>
<reference evidence="3" key="1">
    <citation type="submission" date="2013-12" db="EMBL/GenBank/DDBJ databases">
        <title>The Genome Sequence of Aphanomyces invadans NJM9701.</title>
        <authorList>
            <consortium name="The Broad Institute Genomics Platform"/>
            <person name="Russ C."/>
            <person name="Tyler B."/>
            <person name="van West P."/>
            <person name="Dieguez-Uribeondo J."/>
            <person name="Young S.K."/>
            <person name="Zeng Q."/>
            <person name="Gargeya S."/>
            <person name="Fitzgerald M."/>
            <person name="Abouelleil A."/>
            <person name="Alvarado L."/>
            <person name="Chapman S.B."/>
            <person name="Gainer-Dewar J."/>
            <person name="Goldberg J."/>
            <person name="Griggs A."/>
            <person name="Gujja S."/>
            <person name="Hansen M."/>
            <person name="Howarth C."/>
            <person name="Imamovic A."/>
            <person name="Ireland A."/>
            <person name="Larimer J."/>
            <person name="McCowan C."/>
            <person name="Murphy C."/>
            <person name="Pearson M."/>
            <person name="Poon T.W."/>
            <person name="Priest M."/>
            <person name="Roberts A."/>
            <person name="Saif S."/>
            <person name="Shea T."/>
            <person name="Sykes S."/>
            <person name="Wortman J."/>
            <person name="Nusbaum C."/>
            <person name="Birren B."/>
        </authorList>
    </citation>
    <scope>NUCLEOTIDE SEQUENCE [LARGE SCALE GENOMIC DNA]</scope>
    <source>
        <strain evidence="3">NJM9701</strain>
    </source>
</reference>
<dbReference type="InterPro" id="IPR056866">
    <property type="entry name" value="Znf_WRKY19"/>
</dbReference>
<dbReference type="eggNOG" id="ENOG502RBX2">
    <property type="taxonomic scope" value="Eukaryota"/>
</dbReference>
<organism evidence="3">
    <name type="scientific">Aphanomyces invadans</name>
    <dbReference type="NCBI Taxonomy" id="157072"/>
    <lineage>
        <taxon>Eukaryota</taxon>
        <taxon>Sar</taxon>
        <taxon>Stramenopiles</taxon>
        <taxon>Oomycota</taxon>
        <taxon>Saprolegniomycetes</taxon>
        <taxon>Saprolegniales</taxon>
        <taxon>Verrucalvaceae</taxon>
        <taxon>Aphanomyces</taxon>
    </lineage>
</organism>
<dbReference type="STRING" id="157072.A0A024U920"/>
<evidence type="ECO:0000313" key="3">
    <source>
        <dbReference type="EMBL" id="ETW02367.1"/>
    </source>
</evidence>
<gene>
    <name evidence="3" type="ORF">H310_05897</name>
</gene>
<dbReference type="AlphaFoldDB" id="A0A024U920"/>
<feature type="region of interest" description="Disordered" evidence="1">
    <location>
        <begin position="74"/>
        <end position="94"/>
    </location>
</feature>
<protein>
    <recommendedName>
        <fullName evidence="2">WRKY19-like zinc finger domain-containing protein</fullName>
    </recommendedName>
</protein>
<dbReference type="OrthoDB" id="69865at2759"/>
<dbReference type="GeneID" id="20082947"/>
<dbReference type="Pfam" id="PF24906">
    <property type="entry name" value="Zf_WRKY19"/>
    <property type="match status" value="2"/>
</dbReference>
<dbReference type="VEuPathDB" id="FungiDB:H310_05897"/>
<dbReference type="EMBL" id="KI913961">
    <property type="protein sequence ID" value="ETW02367.1"/>
    <property type="molecule type" value="Genomic_DNA"/>
</dbReference>
<sequence length="623" mass="67727">MQHTHHDAPSVNPQLLRDMMDCVDTSDFPMERKQSWVTLRSLVSGNDANLTNDVNRGASLESMFQFGGCNAGPSNAQASGGAKTEGNPTTNYSKFNAKDSAAKLKRLLSSGSFSTMEKKASVSALLGLLETQQGGAAISRTDVNELLRNLGADYSEDELKQLSGQNLFRSFIHTPGPTMDRKKSFDVIQSILNSCSNTAIHKPMTSQDSFRFQTLANCLDTIETAVAKYEEDANDEDEQVVAVDDNLDNLLDDNIAQSPAASSTNTAAVRKSANATTDPFGRISAAPSSAQPNVAAYGSAGRALQQHGSSGQYNFLNATHHMDSTCLPANVQQQTQHLRRDIVSFEQQQQVFPHHQQQQQSQQQGLHHQQASHMYGNPDMAYGRSSLPPPSHMMGAATSHPNQYMYNYTNHHQQHLQELQSHQLLQQSHPHPHQMPQHPPSNYTSHGLYQSSSQLPSPPVAYGYGYAGQPSAVPPTASQASRDLYQQEHTNGSADSTQYAKFCTSLGCNNIARTKGMCKVHGGGRRCKVDGCMKSAQTGHLCIAHGGGKPCRMEGCTKTAQSRGLCKQHGGGVRCKFDGCTKSCQSGGYCRGHGGGKRCEFAQCKKWAQRNGFCAKHAQEMTT</sequence>
<dbReference type="PANTHER" id="PTHR31827:SF1">
    <property type="entry name" value="EMB|CAB89363.1"/>
    <property type="match status" value="1"/>
</dbReference>
<feature type="region of interest" description="Disordered" evidence="1">
    <location>
        <begin position="427"/>
        <end position="454"/>
    </location>
</feature>
<name>A0A024U920_9STRA</name>
<feature type="compositionally biased region" description="Low complexity" evidence="1">
    <location>
        <begin position="354"/>
        <end position="369"/>
    </location>
</feature>
<accession>A0A024U920</accession>
<feature type="domain" description="WRKY19-like zinc finger" evidence="2">
    <location>
        <begin position="524"/>
        <end position="547"/>
    </location>
</feature>
<evidence type="ECO:0000256" key="1">
    <source>
        <dbReference type="SAM" id="MobiDB-lite"/>
    </source>
</evidence>
<evidence type="ECO:0000259" key="2">
    <source>
        <dbReference type="Pfam" id="PF24906"/>
    </source>
</evidence>
<dbReference type="RefSeq" id="XP_008868972.1">
    <property type="nucleotide sequence ID" value="XM_008870750.1"/>
</dbReference>
<feature type="domain" description="WRKY19-like zinc finger" evidence="2">
    <location>
        <begin position="548"/>
        <end position="571"/>
    </location>
</feature>
<dbReference type="PANTHER" id="PTHR31827">
    <property type="entry name" value="EMB|CAB89363.1"/>
    <property type="match status" value="1"/>
</dbReference>